<feature type="compositionally biased region" description="Basic and acidic residues" evidence="1">
    <location>
        <begin position="234"/>
        <end position="247"/>
    </location>
</feature>
<accession>A0ABW1DLJ8</accession>
<evidence type="ECO:0008006" key="4">
    <source>
        <dbReference type="Google" id="ProtNLM"/>
    </source>
</evidence>
<evidence type="ECO:0000313" key="3">
    <source>
        <dbReference type="Proteomes" id="UP001595979"/>
    </source>
</evidence>
<dbReference type="RefSeq" id="WP_380050872.1">
    <property type="nucleotide sequence ID" value="NZ_JBHSOH010000029.1"/>
</dbReference>
<name>A0ABW1DLJ8_9DEIO</name>
<dbReference type="Proteomes" id="UP001595979">
    <property type="component" value="Unassembled WGS sequence"/>
</dbReference>
<feature type="region of interest" description="Disordered" evidence="1">
    <location>
        <begin position="217"/>
        <end position="253"/>
    </location>
</feature>
<organism evidence="2 3">
    <name type="scientific">Deinococcus petrolearius</name>
    <dbReference type="NCBI Taxonomy" id="1751295"/>
    <lineage>
        <taxon>Bacteria</taxon>
        <taxon>Thermotogati</taxon>
        <taxon>Deinococcota</taxon>
        <taxon>Deinococci</taxon>
        <taxon>Deinococcales</taxon>
        <taxon>Deinococcaceae</taxon>
        <taxon>Deinococcus</taxon>
    </lineage>
</organism>
<feature type="region of interest" description="Disordered" evidence="1">
    <location>
        <begin position="1"/>
        <end position="37"/>
    </location>
</feature>
<protein>
    <recommendedName>
        <fullName evidence="4">Relaxase/mobilization nuclease family protein</fullName>
    </recommendedName>
</protein>
<keyword evidence="3" id="KW-1185">Reference proteome</keyword>
<sequence length="253" mass="27782">MPKRSSETDQVGMKRGGGLSASLSQGSRSRAARLGGRTGTRTIAKANFISLRGADGKAFLSNRGRVVAAVQYQMMRPCEDGSGVRQGFDGQRLMNTTEVMRDLGPLVQQHKYAYRVVLSPDQNYGEAAARAWASAVLRECGHDRYLLFAHAGGKGHTPHPHVHAVVFTNVKLDVQDFRALRAKGDDIAWQARHELRLDHHMGPGDWAMRGRATVEDRLGVKKGVHSGGVETPEGGDRKRQKETEHSHGLQMDL</sequence>
<evidence type="ECO:0000313" key="2">
    <source>
        <dbReference type="EMBL" id="MFC5849592.1"/>
    </source>
</evidence>
<evidence type="ECO:0000256" key="1">
    <source>
        <dbReference type="SAM" id="MobiDB-lite"/>
    </source>
</evidence>
<dbReference type="EMBL" id="JBHSOH010000029">
    <property type="protein sequence ID" value="MFC5849592.1"/>
    <property type="molecule type" value="Genomic_DNA"/>
</dbReference>
<reference evidence="3" key="1">
    <citation type="journal article" date="2019" name="Int. J. Syst. Evol. Microbiol.">
        <title>The Global Catalogue of Microorganisms (GCM) 10K type strain sequencing project: providing services to taxonomists for standard genome sequencing and annotation.</title>
        <authorList>
            <consortium name="The Broad Institute Genomics Platform"/>
            <consortium name="The Broad Institute Genome Sequencing Center for Infectious Disease"/>
            <person name="Wu L."/>
            <person name="Ma J."/>
        </authorList>
    </citation>
    <scope>NUCLEOTIDE SEQUENCE [LARGE SCALE GENOMIC DNA]</scope>
    <source>
        <strain evidence="3">CGMCC 1.15053</strain>
    </source>
</reference>
<proteinExistence type="predicted"/>
<comment type="caution">
    <text evidence="2">The sequence shown here is derived from an EMBL/GenBank/DDBJ whole genome shotgun (WGS) entry which is preliminary data.</text>
</comment>
<gene>
    <name evidence="2" type="ORF">ACFPQ6_14895</name>
</gene>
<feature type="compositionally biased region" description="Low complexity" evidence="1">
    <location>
        <begin position="20"/>
        <end position="37"/>
    </location>
</feature>